<organism evidence="1 2">
    <name type="scientific">Necator americanus</name>
    <name type="common">Human hookworm</name>
    <dbReference type="NCBI Taxonomy" id="51031"/>
    <lineage>
        <taxon>Eukaryota</taxon>
        <taxon>Metazoa</taxon>
        <taxon>Ecdysozoa</taxon>
        <taxon>Nematoda</taxon>
        <taxon>Chromadorea</taxon>
        <taxon>Rhabditida</taxon>
        <taxon>Rhabditina</taxon>
        <taxon>Rhabditomorpha</taxon>
        <taxon>Strongyloidea</taxon>
        <taxon>Ancylostomatidae</taxon>
        <taxon>Bunostominae</taxon>
        <taxon>Necator</taxon>
    </lineage>
</organism>
<keyword evidence="2" id="KW-1185">Reference proteome</keyword>
<protein>
    <submittedName>
        <fullName evidence="1">Uncharacterized protein</fullName>
    </submittedName>
</protein>
<evidence type="ECO:0000313" key="1">
    <source>
        <dbReference type="EMBL" id="KAK6734874.1"/>
    </source>
</evidence>
<dbReference type="Proteomes" id="UP001303046">
    <property type="component" value="Unassembled WGS sequence"/>
</dbReference>
<reference evidence="1 2" key="1">
    <citation type="submission" date="2023-08" db="EMBL/GenBank/DDBJ databases">
        <title>A Necator americanus chromosomal reference genome.</title>
        <authorList>
            <person name="Ilik V."/>
            <person name="Petrzelkova K.J."/>
            <person name="Pardy F."/>
            <person name="Fuh T."/>
            <person name="Niatou-Singa F.S."/>
            <person name="Gouil Q."/>
            <person name="Baker L."/>
            <person name="Ritchie M.E."/>
            <person name="Jex A.R."/>
            <person name="Gazzola D."/>
            <person name="Li H."/>
            <person name="Toshio Fujiwara R."/>
            <person name="Zhan B."/>
            <person name="Aroian R.V."/>
            <person name="Pafco B."/>
            <person name="Schwarz E.M."/>
        </authorList>
    </citation>
    <scope>NUCLEOTIDE SEQUENCE [LARGE SCALE GENOMIC DNA]</scope>
    <source>
        <strain evidence="1 2">Aroian</strain>
        <tissue evidence="1">Whole animal</tissue>
    </source>
</reference>
<evidence type="ECO:0000313" key="2">
    <source>
        <dbReference type="Proteomes" id="UP001303046"/>
    </source>
</evidence>
<accession>A0ABR1C8P9</accession>
<sequence>MTSNQLRSHTIFSAKSNPLCLTDYTREHVGMALGFVTIWSKEPRRSKSATKIAFGGHYILNQILRWSVFTGRVGPSIPSTRFISSPLSYKMFSSFVSDVDEVLEPYPPNPSGGPSPWRTRHPFSLAVSLGDV</sequence>
<comment type="caution">
    <text evidence="1">The sequence shown here is derived from an EMBL/GenBank/DDBJ whole genome shotgun (WGS) entry which is preliminary data.</text>
</comment>
<dbReference type="EMBL" id="JAVFWL010000002">
    <property type="protein sequence ID" value="KAK6734874.1"/>
    <property type="molecule type" value="Genomic_DNA"/>
</dbReference>
<gene>
    <name evidence="1" type="primary">Necator_chrII.g5996</name>
    <name evidence="1" type="ORF">RB195_018203</name>
</gene>
<name>A0ABR1C8P9_NECAM</name>
<proteinExistence type="predicted"/>